<dbReference type="OrthoDB" id="10458985at2759"/>
<keyword evidence="3" id="KW-1185">Reference proteome</keyword>
<keyword evidence="1" id="KW-0812">Transmembrane</keyword>
<dbReference type="HOGENOM" id="CLU_1361332_0_0_1"/>
<dbReference type="OMA" id="CTEASKD"/>
<gene>
    <name evidence="2" type="ORF">VCUG_02278</name>
</gene>
<evidence type="ECO:0000313" key="3">
    <source>
        <dbReference type="Proteomes" id="UP000011081"/>
    </source>
</evidence>
<name>L2GS77_VAVCU</name>
<accession>L2GS77</accession>
<evidence type="ECO:0000313" key="2">
    <source>
        <dbReference type="EMBL" id="ELA46232.1"/>
    </source>
</evidence>
<dbReference type="RefSeq" id="XP_008075288.1">
    <property type="nucleotide sequence ID" value="XM_008077097.1"/>
</dbReference>
<evidence type="ECO:0000256" key="1">
    <source>
        <dbReference type="SAM" id="Phobius"/>
    </source>
</evidence>
<dbReference type="AlphaFoldDB" id="L2GS77"/>
<reference evidence="3" key="1">
    <citation type="submission" date="2011-03" db="EMBL/GenBank/DDBJ databases">
        <title>The genome sequence of Vavraia culicis strain floridensis.</title>
        <authorList>
            <consortium name="The Broad Institute Genome Sequencing Platform"/>
            <person name="Cuomo C."/>
            <person name="Becnel J."/>
            <person name="Sanscrainte N."/>
            <person name="Young S.K."/>
            <person name="Zeng Q."/>
            <person name="Gargeya S."/>
            <person name="Fitzgerald M."/>
            <person name="Haas B."/>
            <person name="Abouelleil A."/>
            <person name="Alvarado L."/>
            <person name="Arachchi H.M."/>
            <person name="Berlin A."/>
            <person name="Chapman S.B."/>
            <person name="Gearin G."/>
            <person name="Goldberg J."/>
            <person name="Griggs A."/>
            <person name="Gujja S."/>
            <person name="Hansen M."/>
            <person name="Heiman D."/>
            <person name="Howarth C."/>
            <person name="Larimer J."/>
            <person name="Lui A."/>
            <person name="MacDonald P.J.P."/>
            <person name="McCowen C."/>
            <person name="Montmayeur A."/>
            <person name="Murphy C."/>
            <person name="Neiman D."/>
            <person name="Pearson M."/>
            <person name="Priest M."/>
            <person name="Roberts A."/>
            <person name="Saif S."/>
            <person name="Shea T."/>
            <person name="Sisk P."/>
            <person name="Stolte C."/>
            <person name="Sykes S."/>
            <person name="Wortman J."/>
            <person name="Nusbaum C."/>
            <person name="Birren B."/>
        </authorList>
    </citation>
    <scope>NUCLEOTIDE SEQUENCE [LARGE SCALE GENOMIC DNA]</scope>
    <source>
        <strain evidence="3">floridensis</strain>
    </source>
</reference>
<dbReference type="EMBL" id="GL877455">
    <property type="protein sequence ID" value="ELA46232.1"/>
    <property type="molecule type" value="Genomic_DNA"/>
</dbReference>
<dbReference type="InParanoid" id="L2GS77"/>
<organism evidence="2 3">
    <name type="scientific">Vavraia culicis (isolate floridensis)</name>
    <name type="common">Microsporidian parasite</name>
    <dbReference type="NCBI Taxonomy" id="948595"/>
    <lineage>
        <taxon>Eukaryota</taxon>
        <taxon>Fungi</taxon>
        <taxon>Fungi incertae sedis</taxon>
        <taxon>Microsporidia</taxon>
        <taxon>Pleistophoridae</taxon>
        <taxon>Vavraia</taxon>
    </lineage>
</organism>
<sequence length="201" mass="23751">MRGLYVKEIIKVFFIVCISFIIVCCTEASKDNRRFLNLMGNSSGYRNFLKISEDLNYICYLNKSKTRNIIQYDLLIPRVYSAMHPTGNSLVQNETYTIEDFIILRDNKMVPPFYKVSFFAKVGLIFLSNYELAKTKRFLKQLLGKAKSEGNMVIYCDINCIKLYLQDSQNDVYEKFVYKYRDFVPYSTLTFILAYLFENYH</sequence>
<dbReference type="GeneID" id="19880142"/>
<dbReference type="VEuPathDB" id="MicrosporidiaDB:VCUG_02278"/>
<feature type="transmembrane region" description="Helical" evidence="1">
    <location>
        <begin position="12"/>
        <end position="29"/>
    </location>
</feature>
<proteinExistence type="predicted"/>
<keyword evidence="1" id="KW-1133">Transmembrane helix</keyword>
<dbReference type="Proteomes" id="UP000011081">
    <property type="component" value="Unassembled WGS sequence"/>
</dbReference>
<keyword evidence="1" id="KW-0472">Membrane</keyword>
<protein>
    <submittedName>
        <fullName evidence="2">Uncharacterized protein</fullName>
    </submittedName>
</protein>